<dbReference type="EMBL" id="BAAACA010000021">
    <property type="protein sequence ID" value="GAA0604967.1"/>
    <property type="molecule type" value="Genomic_DNA"/>
</dbReference>
<gene>
    <name evidence="2" type="ORF">GCM10010394_38500</name>
</gene>
<organism evidence="2 3">
    <name type="scientific">Streptomyces crystallinus</name>
    <dbReference type="NCBI Taxonomy" id="68191"/>
    <lineage>
        <taxon>Bacteria</taxon>
        <taxon>Bacillati</taxon>
        <taxon>Actinomycetota</taxon>
        <taxon>Actinomycetes</taxon>
        <taxon>Kitasatosporales</taxon>
        <taxon>Streptomycetaceae</taxon>
        <taxon>Streptomyces</taxon>
    </lineage>
</organism>
<evidence type="ECO:0000313" key="3">
    <source>
        <dbReference type="Proteomes" id="UP001500668"/>
    </source>
</evidence>
<accession>A0ABP3R7J1</accession>
<comment type="caution">
    <text evidence="2">The sequence shown here is derived from an EMBL/GenBank/DDBJ whole genome shotgun (WGS) entry which is preliminary data.</text>
</comment>
<sequence>MSRSGWTRAALSMATAAVVVAGAAGCGGDDDKKADGAAGAKKAVAAPQSRDAASQVLAAAYKKTAAAKSAKVRMTMTAPAALGKDAGTTETSGVMAWNPTAMDLTVTSSVTKGLGGAAEKTRMLWVNNVMYMDMSAMGESAKQLGGKRWVKFDLTALAKQAGQGQLVKQMTAGMENMNQDPAQQLALLLDSPNLKHLGAEKVDGVASEHYKGTLTIDEMMKNNKMLDTLTPKERAQLLENMKKTGVQGYDTEVWVNADGYPVRMDVGMNSPQGKVTTSAHYSDYGTKAQVTAPPASETTDLLEMLKGLGDLAKEGGTGGLGGA</sequence>
<name>A0ABP3R7J1_9ACTN</name>
<keyword evidence="2" id="KW-0449">Lipoprotein</keyword>
<proteinExistence type="predicted"/>
<protein>
    <submittedName>
        <fullName evidence="2">Lipoprotein</fullName>
    </submittedName>
</protein>
<dbReference type="SUPFAM" id="SSF89392">
    <property type="entry name" value="Prokaryotic lipoproteins and lipoprotein localization factors"/>
    <property type="match status" value="1"/>
</dbReference>
<feature type="chain" id="PRO_5047475957" evidence="1">
    <location>
        <begin position="24"/>
        <end position="323"/>
    </location>
</feature>
<keyword evidence="3" id="KW-1185">Reference proteome</keyword>
<keyword evidence="1" id="KW-0732">Signal</keyword>
<dbReference type="RefSeq" id="WP_344074951.1">
    <property type="nucleotide sequence ID" value="NZ_BAAACA010000021.1"/>
</dbReference>
<evidence type="ECO:0000256" key="1">
    <source>
        <dbReference type="SAM" id="SignalP"/>
    </source>
</evidence>
<dbReference type="Gene3D" id="2.50.20.20">
    <property type="match status" value="1"/>
</dbReference>
<feature type="signal peptide" evidence="1">
    <location>
        <begin position="1"/>
        <end position="23"/>
    </location>
</feature>
<dbReference type="PROSITE" id="PS51257">
    <property type="entry name" value="PROKAR_LIPOPROTEIN"/>
    <property type="match status" value="1"/>
</dbReference>
<reference evidence="3" key="1">
    <citation type="journal article" date="2019" name="Int. J. Syst. Evol. Microbiol.">
        <title>The Global Catalogue of Microorganisms (GCM) 10K type strain sequencing project: providing services to taxonomists for standard genome sequencing and annotation.</title>
        <authorList>
            <consortium name="The Broad Institute Genomics Platform"/>
            <consortium name="The Broad Institute Genome Sequencing Center for Infectious Disease"/>
            <person name="Wu L."/>
            <person name="Ma J."/>
        </authorList>
    </citation>
    <scope>NUCLEOTIDE SEQUENCE [LARGE SCALE GENOMIC DNA]</scope>
    <source>
        <strain evidence="3">JCM 5067</strain>
    </source>
</reference>
<evidence type="ECO:0000313" key="2">
    <source>
        <dbReference type="EMBL" id="GAA0604967.1"/>
    </source>
</evidence>
<dbReference type="InterPro" id="IPR029046">
    <property type="entry name" value="LolA/LolB/LppX"/>
</dbReference>
<dbReference type="Proteomes" id="UP001500668">
    <property type="component" value="Unassembled WGS sequence"/>
</dbReference>